<dbReference type="InterPro" id="IPR025558">
    <property type="entry name" value="DUF4283"/>
</dbReference>
<feature type="region of interest" description="Disordered" evidence="1">
    <location>
        <begin position="157"/>
        <end position="206"/>
    </location>
</feature>
<dbReference type="PANTHER" id="PTHR31286:SF165">
    <property type="entry name" value="DUF4283 DOMAIN-CONTAINING PROTEIN"/>
    <property type="match status" value="1"/>
</dbReference>
<reference evidence="3" key="2">
    <citation type="submission" date="2022-03" db="EMBL/GenBank/DDBJ databases">
        <title>Draft title - Genomic analysis of global carrot germplasm unveils the trajectory of domestication and the origin of high carotenoid orange carrot.</title>
        <authorList>
            <person name="Iorizzo M."/>
            <person name="Ellison S."/>
            <person name="Senalik D."/>
            <person name="Macko-Podgorni A."/>
            <person name="Grzebelus D."/>
            <person name="Bostan H."/>
            <person name="Rolling W."/>
            <person name="Curaba J."/>
            <person name="Simon P."/>
        </authorList>
    </citation>
    <scope>NUCLEOTIDE SEQUENCE</scope>
    <source>
        <tissue evidence="3">Leaf</tissue>
    </source>
</reference>
<feature type="region of interest" description="Disordered" evidence="1">
    <location>
        <begin position="61"/>
        <end position="82"/>
    </location>
</feature>
<feature type="domain" description="DUF4283" evidence="2">
    <location>
        <begin position="247"/>
        <end position="325"/>
    </location>
</feature>
<name>A0AAF0XUX4_DAUCS</name>
<accession>A0AAF0XUX4</accession>
<dbReference type="EMBL" id="CP093351">
    <property type="protein sequence ID" value="WOH14748.1"/>
    <property type="molecule type" value="Genomic_DNA"/>
</dbReference>
<feature type="compositionally biased region" description="Basic residues" evidence="1">
    <location>
        <begin position="524"/>
        <end position="533"/>
    </location>
</feature>
<feature type="compositionally biased region" description="Basic and acidic residues" evidence="1">
    <location>
        <begin position="195"/>
        <end position="204"/>
    </location>
</feature>
<proteinExistence type="predicted"/>
<keyword evidence="4" id="KW-1185">Reference proteome</keyword>
<feature type="compositionally biased region" description="Basic and acidic residues" evidence="1">
    <location>
        <begin position="157"/>
        <end position="168"/>
    </location>
</feature>
<reference evidence="3" key="1">
    <citation type="journal article" date="2016" name="Nat. Genet.">
        <title>A high-quality carrot genome assembly provides new insights into carotenoid accumulation and asterid genome evolution.</title>
        <authorList>
            <person name="Iorizzo M."/>
            <person name="Ellison S."/>
            <person name="Senalik D."/>
            <person name="Zeng P."/>
            <person name="Satapoomin P."/>
            <person name="Huang J."/>
            <person name="Bowman M."/>
            <person name="Iovene M."/>
            <person name="Sanseverino W."/>
            <person name="Cavagnaro P."/>
            <person name="Yildiz M."/>
            <person name="Macko-Podgorni A."/>
            <person name="Moranska E."/>
            <person name="Grzebelus E."/>
            <person name="Grzebelus D."/>
            <person name="Ashrafi H."/>
            <person name="Zheng Z."/>
            <person name="Cheng S."/>
            <person name="Spooner D."/>
            <person name="Van Deynze A."/>
            <person name="Simon P."/>
        </authorList>
    </citation>
    <scope>NUCLEOTIDE SEQUENCE</scope>
    <source>
        <tissue evidence="3">Leaf</tissue>
    </source>
</reference>
<feature type="region of interest" description="Disordered" evidence="1">
    <location>
        <begin position="516"/>
        <end position="542"/>
    </location>
</feature>
<evidence type="ECO:0000313" key="3">
    <source>
        <dbReference type="EMBL" id="WOH14748.1"/>
    </source>
</evidence>
<evidence type="ECO:0000313" key="4">
    <source>
        <dbReference type="Proteomes" id="UP000077755"/>
    </source>
</evidence>
<dbReference type="InterPro" id="IPR040256">
    <property type="entry name" value="At4g02000-like"/>
</dbReference>
<dbReference type="Proteomes" id="UP000077755">
    <property type="component" value="Chromosome 9"/>
</dbReference>
<dbReference type="Pfam" id="PF14111">
    <property type="entry name" value="DUF4283"/>
    <property type="match status" value="1"/>
</dbReference>
<gene>
    <name evidence="3" type="ORF">DCAR_0934270</name>
</gene>
<evidence type="ECO:0000256" key="1">
    <source>
        <dbReference type="SAM" id="MobiDB-lite"/>
    </source>
</evidence>
<sequence>MPDVAPFAVSGEVLRELVSSKIDDAPNSHLEAEPSVGVKVRSSSLAGRIPIQIFDDVTIEDYDSSEEPPSPPSAMGGFQNPTSDTIQAILRTSKHERDALFASRRKLADVLAFLKAKGFKEEDVLNSSLTQGFGRANPLRDDFGLPVAHSVEGDPFKDKMKSKVEDSSSKPNAAKVCDGKSQSGIAETGVPMSKSEPDVSKKAEGTGATRSWSQVVKETEVELDYCPLPVGSNVVCPPDEELRKGLEKFKFCVVGFFTKGTMPLNAVTSIANKLWSSKGLISVMQKDSRKFIFKFASSAAMNSVLAHGTWYFERKPMLVSPWGKTSDDGKSSSMPIWIKLTNIPECYWTKEGISRLASVIGKPLFADKLTSKFDALPFAKVCVQYSMGAPLPNSISAVTLDPATENKITVDVGVFYPAKLMFCDCCKSLGHLPGACPTTKRVWVQKSTNPPPDDSVPPQASELPKDPPPAVPVQETPWTEVKRKGRSSPGTEEDSPTPLITFKGLKNVDEIDQKLKDTPTLSKHQLKKLKKQLGKGSPSSAH</sequence>
<dbReference type="AlphaFoldDB" id="A0AAF0XUX4"/>
<feature type="region of interest" description="Disordered" evidence="1">
    <location>
        <begin position="445"/>
        <end position="504"/>
    </location>
</feature>
<evidence type="ECO:0000259" key="2">
    <source>
        <dbReference type="Pfam" id="PF14111"/>
    </source>
</evidence>
<organism evidence="3 4">
    <name type="scientific">Daucus carota subsp. sativus</name>
    <name type="common">Carrot</name>
    <dbReference type="NCBI Taxonomy" id="79200"/>
    <lineage>
        <taxon>Eukaryota</taxon>
        <taxon>Viridiplantae</taxon>
        <taxon>Streptophyta</taxon>
        <taxon>Embryophyta</taxon>
        <taxon>Tracheophyta</taxon>
        <taxon>Spermatophyta</taxon>
        <taxon>Magnoliopsida</taxon>
        <taxon>eudicotyledons</taxon>
        <taxon>Gunneridae</taxon>
        <taxon>Pentapetalae</taxon>
        <taxon>asterids</taxon>
        <taxon>campanulids</taxon>
        <taxon>Apiales</taxon>
        <taxon>Apiaceae</taxon>
        <taxon>Apioideae</taxon>
        <taxon>Scandiceae</taxon>
        <taxon>Daucinae</taxon>
        <taxon>Daucus</taxon>
        <taxon>Daucus sect. Daucus</taxon>
    </lineage>
</organism>
<protein>
    <recommendedName>
        <fullName evidence="2">DUF4283 domain-containing protein</fullName>
    </recommendedName>
</protein>
<dbReference type="PANTHER" id="PTHR31286">
    <property type="entry name" value="GLYCINE-RICH CELL WALL STRUCTURAL PROTEIN 1.8-LIKE"/>
    <property type="match status" value="1"/>
</dbReference>